<proteinExistence type="predicted"/>
<dbReference type="EMBL" id="REGN01009934">
    <property type="protein sequence ID" value="RNA00067.1"/>
    <property type="molecule type" value="Genomic_DNA"/>
</dbReference>
<keyword evidence="2" id="KW-1185">Reference proteome</keyword>
<dbReference type="Proteomes" id="UP000276133">
    <property type="component" value="Unassembled WGS sequence"/>
</dbReference>
<comment type="caution">
    <text evidence="1">The sequence shown here is derived from an EMBL/GenBank/DDBJ whole genome shotgun (WGS) entry which is preliminary data.</text>
</comment>
<reference evidence="1 2" key="1">
    <citation type="journal article" date="2018" name="Sci. Rep.">
        <title>Genomic signatures of local adaptation to the degree of environmental predictability in rotifers.</title>
        <authorList>
            <person name="Franch-Gras L."/>
            <person name="Hahn C."/>
            <person name="Garcia-Roger E.M."/>
            <person name="Carmona M.J."/>
            <person name="Serra M."/>
            <person name="Gomez A."/>
        </authorList>
    </citation>
    <scope>NUCLEOTIDE SEQUENCE [LARGE SCALE GENOMIC DNA]</scope>
    <source>
        <strain evidence="1">HYR1</strain>
    </source>
</reference>
<accession>A0A3M7PLT5</accession>
<protein>
    <submittedName>
        <fullName evidence="1">Uncharacterized protein</fullName>
    </submittedName>
</protein>
<name>A0A3M7PLT5_BRAPC</name>
<evidence type="ECO:0000313" key="2">
    <source>
        <dbReference type="Proteomes" id="UP000276133"/>
    </source>
</evidence>
<organism evidence="1 2">
    <name type="scientific">Brachionus plicatilis</name>
    <name type="common">Marine rotifer</name>
    <name type="synonym">Brachionus muelleri</name>
    <dbReference type="NCBI Taxonomy" id="10195"/>
    <lineage>
        <taxon>Eukaryota</taxon>
        <taxon>Metazoa</taxon>
        <taxon>Spiralia</taxon>
        <taxon>Gnathifera</taxon>
        <taxon>Rotifera</taxon>
        <taxon>Eurotatoria</taxon>
        <taxon>Monogononta</taxon>
        <taxon>Pseudotrocha</taxon>
        <taxon>Ploima</taxon>
        <taxon>Brachionidae</taxon>
        <taxon>Brachionus</taxon>
    </lineage>
</organism>
<evidence type="ECO:0000313" key="1">
    <source>
        <dbReference type="EMBL" id="RNA00067.1"/>
    </source>
</evidence>
<sequence>MMNNRKFLLSSSVTIFKTMLEVLLSKIDFINKTVSSLVVLIPPDKIVIYIVELSIFFTLEVSEDKVSRPNRVTYFFDNFSKDSVTIENAKFNHPFSPKFLGHPVICWAILSLINDADNEIGALKGVPEVVGSDNSGERIC</sequence>
<gene>
    <name evidence="1" type="ORF">BpHYR1_050338</name>
</gene>
<dbReference type="AlphaFoldDB" id="A0A3M7PLT5"/>